<evidence type="ECO:0000313" key="2">
    <source>
        <dbReference type="Proteomes" id="UP000646548"/>
    </source>
</evidence>
<dbReference type="AlphaFoldDB" id="A0A834KVQ2"/>
<protein>
    <submittedName>
        <fullName evidence="1">Visinin</fullName>
    </submittedName>
</protein>
<proteinExistence type="predicted"/>
<dbReference type="InterPro" id="IPR011992">
    <property type="entry name" value="EF-hand-dom_pair"/>
</dbReference>
<name>A0A834KVQ2_ORYME</name>
<reference evidence="1" key="1">
    <citation type="journal article" name="BMC Genomics">
        <title>Long-read sequencing and de novo genome assembly of marine medaka (Oryzias melastigma).</title>
        <authorList>
            <person name="Liang P."/>
            <person name="Saqib H.S.A."/>
            <person name="Ni X."/>
            <person name="Shen Y."/>
        </authorList>
    </citation>
    <scope>NUCLEOTIDE SEQUENCE</scope>
    <source>
        <strain evidence="1">Bigg-433</strain>
    </source>
</reference>
<gene>
    <name evidence="1" type="ORF">FQA47_012122</name>
</gene>
<dbReference type="EMBL" id="WKFB01000117">
    <property type="protein sequence ID" value="KAF6735127.1"/>
    <property type="molecule type" value="Genomic_DNA"/>
</dbReference>
<sequence length="71" mass="8470">MEVFKAIFKLIPPEEQKKLPEDENTPEKRANKLWAFFDKKDNERLAEGEFIKGVIENETAMRLIHYEPLKH</sequence>
<evidence type="ECO:0000313" key="1">
    <source>
        <dbReference type="EMBL" id="KAF6735127.1"/>
    </source>
</evidence>
<comment type="caution">
    <text evidence="1">The sequence shown here is derived from an EMBL/GenBank/DDBJ whole genome shotgun (WGS) entry which is preliminary data.</text>
</comment>
<accession>A0A834KVQ2</accession>
<dbReference type="Proteomes" id="UP000646548">
    <property type="component" value="Unassembled WGS sequence"/>
</dbReference>
<organism evidence="1 2">
    <name type="scientific">Oryzias melastigma</name>
    <name type="common">Marine medaka</name>
    <dbReference type="NCBI Taxonomy" id="30732"/>
    <lineage>
        <taxon>Eukaryota</taxon>
        <taxon>Metazoa</taxon>
        <taxon>Chordata</taxon>
        <taxon>Craniata</taxon>
        <taxon>Vertebrata</taxon>
        <taxon>Euteleostomi</taxon>
        <taxon>Actinopterygii</taxon>
        <taxon>Neopterygii</taxon>
        <taxon>Teleostei</taxon>
        <taxon>Neoteleostei</taxon>
        <taxon>Acanthomorphata</taxon>
        <taxon>Ovalentaria</taxon>
        <taxon>Atherinomorphae</taxon>
        <taxon>Beloniformes</taxon>
        <taxon>Adrianichthyidae</taxon>
        <taxon>Oryziinae</taxon>
        <taxon>Oryzias</taxon>
    </lineage>
</organism>
<dbReference type="SUPFAM" id="SSF47473">
    <property type="entry name" value="EF-hand"/>
    <property type="match status" value="1"/>
</dbReference>
<dbReference type="Gene3D" id="1.10.238.10">
    <property type="entry name" value="EF-hand"/>
    <property type="match status" value="1"/>
</dbReference>
<dbReference type="PRINTS" id="PR00450">
    <property type="entry name" value="RECOVERIN"/>
</dbReference>